<proteinExistence type="predicted"/>
<dbReference type="AlphaFoldDB" id="A0A9Q0G7T1"/>
<evidence type="ECO:0000313" key="3">
    <source>
        <dbReference type="Proteomes" id="UP001141552"/>
    </source>
</evidence>
<dbReference type="Proteomes" id="UP001141552">
    <property type="component" value="Unassembled WGS sequence"/>
</dbReference>
<keyword evidence="1" id="KW-0472">Membrane</keyword>
<organism evidence="2 3">
    <name type="scientific">Turnera subulata</name>
    <dbReference type="NCBI Taxonomy" id="218843"/>
    <lineage>
        <taxon>Eukaryota</taxon>
        <taxon>Viridiplantae</taxon>
        <taxon>Streptophyta</taxon>
        <taxon>Embryophyta</taxon>
        <taxon>Tracheophyta</taxon>
        <taxon>Spermatophyta</taxon>
        <taxon>Magnoliopsida</taxon>
        <taxon>eudicotyledons</taxon>
        <taxon>Gunneridae</taxon>
        <taxon>Pentapetalae</taxon>
        <taxon>rosids</taxon>
        <taxon>fabids</taxon>
        <taxon>Malpighiales</taxon>
        <taxon>Passifloraceae</taxon>
        <taxon>Turnera</taxon>
    </lineage>
</organism>
<reference evidence="2" key="2">
    <citation type="journal article" date="2023" name="Plants (Basel)">
        <title>Annotation of the Turnera subulata (Passifloraceae) Draft Genome Reveals the S-Locus Evolved after the Divergence of Turneroideae from Passifloroideae in a Stepwise Manner.</title>
        <authorList>
            <person name="Henning P.M."/>
            <person name="Roalson E.H."/>
            <person name="Mir W."/>
            <person name="McCubbin A.G."/>
            <person name="Shore J.S."/>
        </authorList>
    </citation>
    <scope>NUCLEOTIDE SEQUENCE</scope>
    <source>
        <strain evidence="2">F60SS</strain>
    </source>
</reference>
<gene>
    <name evidence="2" type="ORF">Tsubulata_044111</name>
</gene>
<evidence type="ECO:0008006" key="4">
    <source>
        <dbReference type="Google" id="ProtNLM"/>
    </source>
</evidence>
<protein>
    <recommendedName>
        <fullName evidence="4">Wall-associated receptor kinase galacturonan-binding domain-containing protein</fullName>
    </recommendedName>
</protein>
<keyword evidence="1" id="KW-0812">Transmembrane</keyword>
<accession>A0A9Q0G7T1</accession>
<dbReference type="PANTHER" id="PTHR33355">
    <property type="entry name" value="WALL-ASSOCIATED RECEPTOR KINASE CARBOXY-TERMINAL PROTEIN-RELATED"/>
    <property type="match status" value="1"/>
</dbReference>
<reference evidence="2" key="1">
    <citation type="submission" date="2022-02" db="EMBL/GenBank/DDBJ databases">
        <authorList>
            <person name="Henning P.M."/>
            <person name="McCubbin A.G."/>
            <person name="Shore J.S."/>
        </authorList>
    </citation>
    <scope>NUCLEOTIDE SEQUENCE</scope>
    <source>
        <strain evidence="2">F60SS</strain>
        <tissue evidence="2">Leaves</tissue>
    </source>
</reference>
<feature type="transmembrane region" description="Helical" evidence="1">
    <location>
        <begin position="243"/>
        <end position="266"/>
    </location>
</feature>
<keyword evidence="1" id="KW-1133">Transmembrane helix</keyword>
<keyword evidence="3" id="KW-1185">Reference proteome</keyword>
<feature type="transmembrane region" description="Helical" evidence="1">
    <location>
        <begin position="14"/>
        <end position="33"/>
    </location>
</feature>
<comment type="caution">
    <text evidence="2">The sequence shown here is derived from an EMBL/GenBank/DDBJ whole genome shotgun (WGS) entry which is preliminary data.</text>
</comment>
<evidence type="ECO:0000313" key="2">
    <source>
        <dbReference type="EMBL" id="KAJ4845193.1"/>
    </source>
</evidence>
<name>A0A9Q0G7T1_9ROSI</name>
<dbReference type="PANTHER" id="PTHR33355:SF15">
    <property type="entry name" value="WALL-ASSOCIATED RECEPTOR KINASE GALACTURONAN-BINDING DOMAIN-CONTAINING PROTEIN"/>
    <property type="match status" value="1"/>
</dbReference>
<evidence type="ECO:0000256" key="1">
    <source>
        <dbReference type="SAM" id="Phobius"/>
    </source>
</evidence>
<sequence length="391" mass="42840">MQVLELGFSMERDVSIMFMLVVALLSSWCAIAMRTCGNCGRYPVPYPLSTGPSCGDQLYKLRCTAGTLWFDALNGSSYMITSITPLTRRIIIRPAGLAAKTCISSDLRSQGIQLNDKLPFSIATSNTVLLLNCKDAMLHLKPPLDCAPTSLCHNYIRDVAAPCMSQPICCTFKISGPQNNHMITVHDGGCQAYQSFVNLNLKAVSLKKWPEPGVEIEWALPKEPIYPKCRPGKPCKKPKKKTAVFAGAAIAGVAVLVTVVVGIIFYKQHQRIRKAQKNLVRERKEMLNSKCSGKSARIFTGKEIAKATNNFCKDNLIGSGGVLGEDRLMDDIDPVLKEGASKLELETMKALGSLAEACLDEKRQNRPSMKEVADEIEYIISITTSGKVSKC</sequence>
<dbReference type="OrthoDB" id="1918322at2759"/>
<dbReference type="EMBL" id="JAKUCV010001751">
    <property type="protein sequence ID" value="KAJ4845193.1"/>
    <property type="molecule type" value="Genomic_DNA"/>
</dbReference>